<dbReference type="CDD" id="cd04301">
    <property type="entry name" value="NAT_SF"/>
    <property type="match status" value="1"/>
</dbReference>
<keyword evidence="2" id="KW-0012">Acyltransferase</keyword>
<dbReference type="GO" id="GO:0016747">
    <property type="term" value="F:acyltransferase activity, transferring groups other than amino-acyl groups"/>
    <property type="evidence" value="ECO:0007669"/>
    <property type="project" value="InterPro"/>
</dbReference>
<evidence type="ECO:0000313" key="5">
    <source>
        <dbReference type="Proteomes" id="UP000186736"/>
    </source>
</evidence>
<protein>
    <recommendedName>
        <fullName evidence="3">N-acetyltransferase domain-containing protein</fullName>
    </recommendedName>
</protein>
<dbReference type="Gene3D" id="3.40.630.30">
    <property type="match status" value="1"/>
</dbReference>
<accession>A0A1Q9QX76</accession>
<organism evidence="4 5">
    <name type="scientific">Pseudomonas putida</name>
    <name type="common">Arthrobacter siderocapsulatus</name>
    <dbReference type="NCBI Taxonomy" id="303"/>
    <lineage>
        <taxon>Bacteria</taxon>
        <taxon>Pseudomonadati</taxon>
        <taxon>Pseudomonadota</taxon>
        <taxon>Gammaproteobacteria</taxon>
        <taxon>Pseudomonadales</taxon>
        <taxon>Pseudomonadaceae</taxon>
        <taxon>Pseudomonas</taxon>
    </lineage>
</organism>
<gene>
    <name evidence="4" type="ORF">PSEMO_53780</name>
</gene>
<reference evidence="4 5" key="1">
    <citation type="submission" date="2016-10" db="EMBL/GenBank/DDBJ databases">
        <title>Genome Sequence of Pseudomonas putida GM4FR.</title>
        <authorList>
            <person name="Poehlein A."/>
            <person name="Wemheuer F."/>
            <person name="Hollensteiner J."/>
            <person name="Wemheuer B."/>
        </authorList>
    </citation>
    <scope>NUCLEOTIDE SEQUENCE [LARGE SCALE GENOMIC DNA]</scope>
    <source>
        <strain evidence="4 5">GM4FR</strain>
    </source>
</reference>
<name>A0A1Q9QX76_PSEPU</name>
<evidence type="ECO:0000313" key="4">
    <source>
        <dbReference type="EMBL" id="OLS59745.1"/>
    </source>
</evidence>
<dbReference type="OrthoDB" id="6703393at2"/>
<dbReference type="Pfam" id="PF00583">
    <property type="entry name" value="Acetyltransf_1"/>
    <property type="match status" value="1"/>
</dbReference>
<keyword evidence="1" id="KW-0808">Transferase</keyword>
<evidence type="ECO:0000256" key="2">
    <source>
        <dbReference type="ARBA" id="ARBA00023315"/>
    </source>
</evidence>
<dbReference type="RefSeq" id="WP_075806010.1">
    <property type="nucleotide sequence ID" value="NZ_MKZO01000059.1"/>
</dbReference>
<evidence type="ECO:0000259" key="3">
    <source>
        <dbReference type="PROSITE" id="PS51186"/>
    </source>
</evidence>
<dbReference type="InterPro" id="IPR050832">
    <property type="entry name" value="Bact_Acetyltransf"/>
</dbReference>
<dbReference type="InterPro" id="IPR016181">
    <property type="entry name" value="Acyl_CoA_acyltransferase"/>
</dbReference>
<dbReference type="EMBL" id="MKZO01000059">
    <property type="protein sequence ID" value="OLS59745.1"/>
    <property type="molecule type" value="Genomic_DNA"/>
</dbReference>
<dbReference type="AlphaFoldDB" id="A0A1Q9QX76"/>
<dbReference type="PANTHER" id="PTHR43877:SF2">
    <property type="entry name" value="AMINOALKYLPHOSPHONATE N-ACETYLTRANSFERASE-RELATED"/>
    <property type="match status" value="1"/>
</dbReference>
<dbReference type="InterPro" id="IPR000182">
    <property type="entry name" value="GNAT_dom"/>
</dbReference>
<dbReference type="PROSITE" id="PS51186">
    <property type="entry name" value="GNAT"/>
    <property type="match status" value="1"/>
</dbReference>
<dbReference type="SUPFAM" id="SSF55729">
    <property type="entry name" value="Acyl-CoA N-acyltransferases (Nat)"/>
    <property type="match status" value="1"/>
</dbReference>
<feature type="domain" description="N-acetyltransferase" evidence="3">
    <location>
        <begin position="17"/>
        <end position="168"/>
    </location>
</feature>
<dbReference type="PANTHER" id="PTHR43877">
    <property type="entry name" value="AMINOALKYLPHOSPHONATE N-ACETYLTRANSFERASE-RELATED-RELATED"/>
    <property type="match status" value="1"/>
</dbReference>
<comment type="caution">
    <text evidence="4">The sequence shown here is derived from an EMBL/GenBank/DDBJ whole genome shotgun (WGS) entry which is preliminary data.</text>
</comment>
<evidence type="ECO:0000256" key="1">
    <source>
        <dbReference type="ARBA" id="ARBA00022679"/>
    </source>
</evidence>
<sequence length="168" mass="19182">MSSVEVPIQPCERRDIGEVVDFIMAARARIFPMLAEAPVPQDLADFAGHYLAPGQGRFLLARDRGRIVAGMGYLPYDHRFAQLDYRGLRVVEVVRLFVEPEYRRGGLARRLYEALKALALEDGVEVLYLHTHPFLPGAIAFWQRQGFDVVDVEEDPLWRTTHMELRCG</sequence>
<proteinExistence type="predicted"/>
<dbReference type="Proteomes" id="UP000186736">
    <property type="component" value="Unassembled WGS sequence"/>
</dbReference>